<evidence type="ECO:0000256" key="8">
    <source>
        <dbReference type="HAMAP-Rule" id="MF_00265"/>
    </source>
</evidence>
<evidence type="ECO:0000256" key="4">
    <source>
        <dbReference type="ARBA" id="ARBA00022723"/>
    </source>
</evidence>
<keyword evidence="6 8" id="KW-0460">Magnesium</keyword>
<dbReference type="GO" id="GO:0016787">
    <property type="term" value="F:hydrolase activity"/>
    <property type="evidence" value="ECO:0007669"/>
    <property type="project" value="UniProtKB-KW"/>
</dbReference>
<name>A0A158FHF0_CABSO</name>
<dbReference type="Pfam" id="PF01850">
    <property type="entry name" value="PIN"/>
    <property type="match status" value="1"/>
</dbReference>
<feature type="domain" description="PIN" evidence="9">
    <location>
        <begin position="2"/>
        <end position="130"/>
    </location>
</feature>
<protein>
    <recommendedName>
        <fullName evidence="8">Ribonuclease VapC</fullName>
        <shortName evidence="8">RNase VapC</shortName>
        <ecNumber evidence="8">3.1.-.-</ecNumber>
    </recommendedName>
    <alternativeName>
        <fullName evidence="8">Toxin VapC</fullName>
    </alternativeName>
</protein>
<evidence type="ECO:0000256" key="1">
    <source>
        <dbReference type="ARBA" id="ARBA00001946"/>
    </source>
</evidence>
<keyword evidence="3 8" id="KW-0540">Nuclease</keyword>
<evidence type="ECO:0000256" key="5">
    <source>
        <dbReference type="ARBA" id="ARBA00022801"/>
    </source>
</evidence>
<accession>A0A158FHF0</accession>
<dbReference type="InterPro" id="IPR022907">
    <property type="entry name" value="VapC_family"/>
</dbReference>
<dbReference type="InterPro" id="IPR029060">
    <property type="entry name" value="PIN-like_dom_sf"/>
</dbReference>
<dbReference type="PANTHER" id="PTHR33653">
    <property type="entry name" value="RIBONUCLEASE VAPC2"/>
    <property type="match status" value="1"/>
</dbReference>
<dbReference type="Proteomes" id="UP000054893">
    <property type="component" value="Unassembled WGS sequence"/>
</dbReference>
<dbReference type="GO" id="GO:0090729">
    <property type="term" value="F:toxin activity"/>
    <property type="evidence" value="ECO:0007669"/>
    <property type="project" value="UniProtKB-KW"/>
</dbReference>
<evidence type="ECO:0000313" key="10">
    <source>
        <dbReference type="EMBL" id="SAL19366.1"/>
    </source>
</evidence>
<evidence type="ECO:0000256" key="7">
    <source>
        <dbReference type="ARBA" id="ARBA00038093"/>
    </source>
</evidence>
<keyword evidence="8" id="KW-0800">Toxin</keyword>
<feature type="binding site" evidence="8">
    <location>
        <position position="5"/>
    </location>
    <ligand>
        <name>Mg(2+)</name>
        <dbReference type="ChEBI" id="CHEBI:18420"/>
    </ligand>
</feature>
<comment type="function">
    <text evidence="8">Toxic component of a toxin-antitoxin (TA) system. An RNase.</text>
</comment>
<evidence type="ECO:0000256" key="6">
    <source>
        <dbReference type="ARBA" id="ARBA00022842"/>
    </source>
</evidence>
<evidence type="ECO:0000259" key="9">
    <source>
        <dbReference type="Pfam" id="PF01850"/>
    </source>
</evidence>
<comment type="cofactor">
    <cofactor evidence="1 8">
        <name>Mg(2+)</name>
        <dbReference type="ChEBI" id="CHEBI:18420"/>
    </cofactor>
</comment>
<dbReference type="GO" id="GO:0004540">
    <property type="term" value="F:RNA nuclease activity"/>
    <property type="evidence" value="ECO:0007669"/>
    <property type="project" value="InterPro"/>
</dbReference>
<evidence type="ECO:0000256" key="3">
    <source>
        <dbReference type="ARBA" id="ARBA00022722"/>
    </source>
</evidence>
<evidence type="ECO:0000313" key="11">
    <source>
        <dbReference type="Proteomes" id="UP000054893"/>
    </source>
</evidence>
<keyword evidence="2 8" id="KW-1277">Toxin-antitoxin system</keyword>
<evidence type="ECO:0000256" key="2">
    <source>
        <dbReference type="ARBA" id="ARBA00022649"/>
    </source>
</evidence>
<dbReference type="GO" id="GO:0000287">
    <property type="term" value="F:magnesium ion binding"/>
    <property type="evidence" value="ECO:0007669"/>
    <property type="project" value="UniProtKB-UniRule"/>
</dbReference>
<dbReference type="AlphaFoldDB" id="A0A158FHF0"/>
<dbReference type="HAMAP" id="MF_00265">
    <property type="entry name" value="VapC_Nob1"/>
    <property type="match status" value="1"/>
</dbReference>
<dbReference type="Gene3D" id="3.40.50.1010">
    <property type="entry name" value="5'-nuclease"/>
    <property type="match status" value="1"/>
</dbReference>
<reference evidence="10 11" key="1">
    <citation type="submission" date="2016-01" db="EMBL/GenBank/DDBJ databases">
        <authorList>
            <person name="Oliw E.H."/>
        </authorList>
    </citation>
    <scope>NUCLEOTIDE SEQUENCE [LARGE SCALE GENOMIC DNA]</scope>
    <source>
        <strain evidence="10">LMG 22029</strain>
    </source>
</reference>
<dbReference type="EMBL" id="FCOC02000003">
    <property type="protein sequence ID" value="SAL19366.1"/>
    <property type="molecule type" value="Genomic_DNA"/>
</dbReference>
<dbReference type="RefSeq" id="WP_244163967.1">
    <property type="nucleotide sequence ID" value="NZ_FCOC02000003.1"/>
</dbReference>
<dbReference type="InterPro" id="IPR050556">
    <property type="entry name" value="Type_II_TA_system_RNase"/>
</dbReference>
<gene>
    <name evidence="8" type="primary">vapC</name>
    <name evidence="10" type="ORF">AWB64_01298</name>
</gene>
<organism evidence="10 11">
    <name type="scientific">Caballeronia sordidicola</name>
    <name type="common">Burkholderia sordidicola</name>
    <dbReference type="NCBI Taxonomy" id="196367"/>
    <lineage>
        <taxon>Bacteria</taxon>
        <taxon>Pseudomonadati</taxon>
        <taxon>Pseudomonadota</taxon>
        <taxon>Betaproteobacteria</taxon>
        <taxon>Burkholderiales</taxon>
        <taxon>Burkholderiaceae</taxon>
        <taxon>Caballeronia</taxon>
    </lineage>
</organism>
<dbReference type="InterPro" id="IPR002716">
    <property type="entry name" value="PIN_dom"/>
</dbReference>
<sequence>MYLIDTNVISEARKGANANKGVRKFFKRTDKDKSPLHLSAITMGELRRGTEMVGHRGDAPQAALLEAWIGILLKDYAMDVISIDDDIAQLWGRLRVPNPENEIDKLIAATALMHDLTVVTRNVRDFERTGVKLLNPFE</sequence>
<dbReference type="PANTHER" id="PTHR33653:SF1">
    <property type="entry name" value="RIBONUCLEASE VAPC2"/>
    <property type="match status" value="1"/>
</dbReference>
<comment type="similarity">
    <text evidence="7 8">Belongs to the PINc/VapC protein family.</text>
</comment>
<dbReference type="SUPFAM" id="SSF88723">
    <property type="entry name" value="PIN domain-like"/>
    <property type="match status" value="1"/>
</dbReference>
<feature type="binding site" evidence="8">
    <location>
        <position position="104"/>
    </location>
    <ligand>
        <name>Mg(2+)</name>
        <dbReference type="ChEBI" id="CHEBI:18420"/>
    </ligand>
</feature>
<dbReference type="EC" id="3.1.-.-" evidence="8"/>
<dbReference type="CDD" id="cd18746">
    <property type="entry name" value="PIN_VapC4-5_FitB-like"/>
    <property type="match status" value="1"/>
</dbReference>
<proteinExistence type="inferred from homology"/>
<keyword evidence="4 8" id="KW-0479">Metal-binding</keyword>
<keyword evidence="5 8" id="KW-0378">Hydrolase</keyword>